<evidence type="ECO:0000313" key="9">
    <source>
        <dbReference type="EMBL" id="RXH58599.1"/>
    </source>
</evidence>
<evidence type="ECO:0000256" key="2">
    <source>
        <dbReference type="ARBA" id="ARBA00022448"/>
    </source>
</evidence>
<dbReference type="NCBIfam" id="TIGR00711">
    <property type="entry name" value="efflux_EmrB"/>
    <property type="match status" value="1"/>
</dbReference>
<dbReference type="InterPro" id="IPR020846">
    <property type="entry name" value="MFS_dom"/>
</dbReference>
<feature type="transmembrane region" description="Helical" evidence="7">
    <location>
        <begin position="314"/>
        <end position="331"/>
    </location>
</feature>
<name>A0A4Q0T977_9BACT</name>
<feature type="transmembrane region" description="Helical" evidence="7">
    <location>
        <begin position="405"/>
        <end position="428"/>
    </location>
</feature>
<evidence type="ECO:0000256" key="4">
    <source>
        <dbReference type="ARBA" id="ARBA00022692"/>
    </source>
</evidence>
<evidence type="ECO:0000313" key="10">
    <source>
        <dbReference type="Proteomes" id="UP000289437"/>
    </source>
</evidence>
<feature type="transmembrane region" description="Helical" evidence="7">
    <location>
        <begin position="208"/>
        <end position="227"/>
    </location>
</feature>
<dbReference type="GO" id="GO:0022857">
    <property type="term" value="F:transmembrane transporter activity"/>
    <property type="evidence" value="ECO:0007669"/>
    <property type="project" value="InterPro"/>
</dbReference>
<evidence type="ECO:0000259" key="8">
    <source>
        <dbReference type="PROSITE" id="PS50850"/>
    </source>
</evidence>
<dbReference type="InterPro" id="IPR004638">
    <property type="entry name" value="EmrB-like"/>
</dbReference>
<keyword evidence="10" id="KW-1185">Reference proteome</keyword>
<dbReference type="PANTHER" id="PTHR42718">
    <property type="entry name" value="MAJOR FACILITATOR SUPERFAMILY MULTIDRUG TRANSPORTER MFSC"/>
    <property type="match status" value="1"/>
</dbReference>
<gene>
    <name evidence="9" type="ORF">GRAN_1909</name>
</gene>
<evidence type="ECO:0000256" key="5">
    <source>
        <dbReference type="ARBA" id="ARBA00022989"/>
    </source>
</evidence>
<sequence>MIEERSRQQEVDLEPLDPMVWKIAWVVLLGPLMTVLDSTVVNVSLSTLSSEMHTALTTIQWVTSGYLLALALMLPVSGWLVDRVGAKRVYLGCFTAFTLTSLLCGTATSANALIAFRVLQGMAGGLLAPMAQMMVARRAGRHVARVMGFMVMPVLIGPILGPVLAGLILQHASWRWIFLINLPIGLIALVLAVWLLPADEHEAQRRSFDLTGFLLLSPGLVLLLHSLESLSAHPGTRNLSLAELAVGVTLLGLFIRHGIRNGPAALIDVHLFQGRTFSAAAATQFLANAIAFGGQMLLPLYLLTVRGESASRTGLLLAPAGLGMMCSYPMMGALTERFSPRRVSSAGAAIALLGTLPFALSGAVPLPLLCLALFVRGAGSGCINIPSIAAAYASIPKEMIPVATTAINIVQRLGGPIATTLLAIFLHARIAASPAGHTDAYLVTFRILCIVHALVIVAALRLPDTRSQRRPTQLQQTEALAD</sequence>
<keyword evidence="3" id="KW-1003">Cell membrane</keyword>
<feature type="domain" description="Major facilitator superfamily (MFS) profile" evidence="8">
    <location>
        <begin position="23"/>
        <end position="467"/>
    </location>
</feature>
<organism evidence="9 10">
    <name type="scientific">Granulicella sibirica</name>
    <dbReference type="NCBI Taxonomy" id="2479048"/>
    <lineage>
        <taxon>Bacteria</taxon>
        <taxon>Pseudomonadati</taxon>
        <taxon>Acidobacteriota</taxon>
        <taxon>Terriglobia</taxon>
        <taxon>Terriglobales</taxon>
        <taxon>Acidobacteriaceae</taxon>
        <taxon>Granulicella</taxon>
    </lineage>
</organism>
<keyword evidence="4 7" id="KW-0812">Transmembrane</keyword>
<dbReference type="InterPro" id="IPR011701">
    <property type="entry name" value="MFS"/>
</dbReference>
<feature type="transmembrane region" description="Helical" evidence="7">
    <location>
        <begin position="440"/>
        <end position="460"/>
    </location>
</feature>
<keyword evidence="2" id="KW-0813">Transport</keyword>
<feature type="transmembrane region" description="Helical" evidence="7">
    <location>
        <begin position="279"/>
        <end position="302"/>
    </location>
</feature>
<evidence type="ECO:0000256" key="1">
    <source>
        <dbReference type="ARBA" id="ARBA00004651"/>
    </source>
</evidence>
<dbReference type="PROSITE" id="PS50850">
    <property type="entry name" value="MFS"/>
    <property type="match status" value="1"/>
</dbReference>
<feature type="transmembrane region" description="Helical" evidence="7">
    <location>
        <begin position="176"/>
        <end position="196"/>
    </location>
</feature>
<comment type="subcellular location">
    <subcellularLocation>
        <location evidence="1">Cell membrane</location>
        <topology evidence="1">Multi-pass membrane protein</topology>
    </subcellularLocation>
</comment>
<keyword evidence="6 7" id="KW-0472">Membrane</keyword>
<comment type="caution">
    <text evidence="9">The sequence shown here is derived from an EMBL/GenBank/DDBJ whole genome shotgun (WGS) entry which is preliminary data.</text>
</comment>
<dbReference type="GO" id="GO:0005886">
    <property type="term" value="C:plasma membrane"/>
    <property type="evidence" value="ECO:0007669"/>
    <property type="project" value="UniProtKB-SubCell"/>
</dbReference>
<dbReference type="RefSeq" id="WP_128912564.1">
    <property type="nucleotide sequence ID" value="NZ_RDSM01000001.1"/>
</dbReference>
<feature type="transmembrane region" description="Helical" evidence="7">
    <location>
        <begin position="61"/>
        <end position="81"/>
    </location>
</feature>
<dbReference type="EMBL" id="RDSM01000001">
    <property type="protein sequence ID" value="RXH58599.1"/>
    <property type="molecule type" value="Genomic_DNA"/>
</dbReference>
<evidence type="ECO:0000256" key="6">
    <source>
        <dbReference type="ARBA" id="ARBA00023136"/>
    </source>
</evidence>
<feature type="transmembrane region" description="Helical" evidence="7">
    <location>
        <begin position="20"/>
        <end position="41"/>
    </location>
</feature>
<evidence type="ECO:0000256" key="3">
    <source>
        <dbReference type="ARBA" id="ARBA00022475"/>
    </source>
</evidence>
<feature type="transmembrane region" description="Helical" evidence="7">
    <location>
        <begin position="239"/>
        <end position="259"/>
    </location>
</feature>
<feature type="transmembrane region" description="Helical" evidence="7">
    <location>
        <begin position="88"/>
        <end position="108"/>
    </location>
</feature>
<reference evidence="9 10" key="1">
    <citation type="submission" date="2018-11" db="EMBL/GenBank/DDBJ databases">
        <authorList>
            <person name="Mardanov A.V."/>
            <person name="Ravin N.V."/>
            <person name="Dedysh S.N."/>
        </authorList>
    </citation>
    <scope>NUCLEOTIDE SEQUENCE [LARGE SCALE GENOMIC DNA]</scope>
    <source>
        <strain evidence="9 10">AF10</strain>
    </source>
</reference>
<dbReference type="PANTHER" id="PTHR42718:SF46">
    <property type="entry name" value="BLR6921 PROTEIN"/>
    <property type="match status" value="1"/>
</dbReference>
<feature type="transmembrane region" description="Helical" evidence="7">
    <location>
        <begin position="147"/>
        <end position="170"/>
    </location>
</feature>
<evidence type="ECO:0000256" key="7">
    <source>
        <dbReference type="SAM" id="Phobius"/>
    </source>
</evidence>
<dbReference type="Gene3D" id="1.20.1250.20">
    <property type="entry name" value="MFS general substrate transporter like domains"/>
    <property type="match status" value="1"/>
</dbReference>
<dbReference type="SUPFAM" id="SSF103473">
    <property type="entry name" value="MFS general substrate transporter"/>
    <property type="match status" value="1"/>
</dbReference>
<proteinExistence type="predicted"/>
<protein>
    <submittedName>
        <fullName evidence="9">Multidrug resistance protein B</fullName>
    </submittedName>
</protein>
<dbReference type="InterPro" id="IPR036259">
    <property type="entry name" value="MFS_trans_sf"/>
</dbReference>
<dbReference type="CDD" id="cd17503">
    <property type="entry name" value="MFS_LmrB_MDR_like"/>
    <property type="match status" value="1"/>
</dbReference>
<dbReference type="OrthoDB" id="102502at2"/>
<dbReference type="Pfam" id="PF07690">
    <property type="entry name" value="MFS_1"/>
    <property type="match status" value="1"/>
</dbReference>
<dbReference type="Gene3D" id="1.20.1720.10">
    <property type="entry name" value="Multidrug resistance protein D"/>
    <property type="match status" value="1"/>
</dbReference>
<dbReference type="Proteomes" id="UP000289437">
    <property type="component" value="Unassembled WGS sequence"/>
</dbReference>
<keyword evidence="5 7" id="KW-1133">Transmembrane helix</keyword>
<dbReference type="AlphaFoldDB" id="A0A4Q0T977"/>
<reference evidence="10" key="2">
    <citation type="submission" date="2019-02" db="EMBL/GenBank/DDBJ databases">
        <title>Granulicella sibirica sp. nov., a psychrotolerant acidobacterium isolated from an organic soil layer in forested tundra, West Siberia.</title>
        <authorList>
            <person name="Oshkin I.Y."/>
            <person name="Kulichevskaya I.S."/>
            <person name="Rijpstra W.I.C."/>
            <person name="Sinninghe Damste J.S."/>
            <person name="Rakitin A.L."/>
            <person name="Ravin N.V."/>
            <person name="Dedysh S.N."/>
        </authorList>
    </citation>
    <scope>NUCLEOTIDE SEQUENCE [LARGE SCALE GENOMIC DNA]</scope>
    <source>
        <strain evidence="10">AF10</strain>
    </source>
</reference>
<accession>A0A4Q0T977</accession>